<gene>
    <name evidence="4" type="ORF">CM240_3278</name>
</gene>
<dbReference type="AlphaFoldDB" id="W6SKJ4"/>
<evidence type="ECO:0000259" key="3">
    <source>
        <dbReference type="PROSITE" id="PS51186"/>
    </source>
</evidence>
<keyword evidence="5" id="KW-1185">Reference proteome</keyword>
<dbReference type="SUPFAM" id="SSF55729">
    <property type="entry name" value="Acyl-CoA N-acyltransferases (Nat)"/>
    <property type="match status" value="1"/>
</dbReference>
<dbReference type="InterPro" id="IPR016181">
    <property type="entry name" value="Acyl_CoA_acyltransferase"/>
</dbReference>
<keyword evidence="2" id="KW-0012">Acyltransferase</keyword>
<accession>W6SKJ4</accession>
<evidence type="ECO:0000313" key="5">
    <source>
        <dbReference type="Proteomes" id="UP000019426"/>
    </source>
</evidence>
<keyword evidence="1 4" id="KW-0808">Transferase</keyword>
<dbReference type="EMBL" id="HG917869">
    <property type="protein sequence ID" value="CDM70395.1"/>
    <property type="molecule type" value="Genomic_DNA"/>
</dbReference>
<dbReference type="HOGENOM" id="CLU_013985_36_3_9"/>
<dbReference type="InterPro" id="IPR050680">
    <property type="entry name" value="YpeA/RimI_acetyltransf"/>
</dbReference>
<dbReference type="Proteomes" id="UP000019426">
    <property type="component" value="Chromosome M2/40_rep2"/>
</dbReference>
<sequence>MDIIRKATQEDVKILRKLYRDFILEMSRFDPDDNNLDDEILLWIETALIGEKSTIFVSENHKSINGFVRTQHKERISDTGNEIIYYAKLSDLYVIPDGRRKGIARQLINASINWAKDRKINEMILNVYEKNESARRLYKTFGFKDDCLISNGRIRMKYDLRVCNGEIIINRKC</sequence>
<dbReference type="Pfam" id="PF00583">
    <property type="entry name" value="Acetyltransf_1"/>
    <property type="match status" value="1"/>
</dbReference>
<dbReference type="RefSeq" id="WP_044040566.1">
    <property type="nucleotide sequence ID" value="NZ_HG917869.1"/>
</dbReference>
<dbReference type="InterPro" id="IPR000182">
    <property type="entry name" value="GNAT_dom"/>
</dbReference>
<evidence type="ECO:0000256" key="2">
    <source>
        <dbReference type="ARBA" id="ARBA00023315"/>
    </source>
</evidence>
<dbReference type="eggNOG" id="COG0456">
    <property type="taxonomic scope" value="Bacteria"/>
</dbReference>
<organism evidence="4 5">
    <name type="scientific">Clostridium bornimense</name>
    <dbReference type="NCBI Taxonomy" id="1216932"/>
    <lineage>
        <taxon>Bacteria</taxon>
        <taxon>Bacillati</taxon>
        <taxon>Bacillota</taxon>
        <taxon>Clostridia</taxon>
        <taxon>Eubacteriales</taxon>
        <taxon>Clostridiaceae</taxon>
        <taxon>Clostridium</taxon>
    </lineage>
</organism>
<proteinExistence type="predicted"/>
<dbReference type="KEGG" id="clt:CM240_3278"/>
<dbReference type="GO" id="GO:0016747">
    <property type="term" value="F:acyltransferase activity, transferring groups other than amino-acyl groups"/>
    <property type="evidence" value="ECO:0007669"/>
    <property type="project" value="InterPro"/>
</dbReference>
<dbReference type="PATRIC" id="fig|1216932.3.peg.3252"/>
<dbReference type="CDD" id="cd04301">
    <property type="entry name" value="NAT_SF"/>
    <property type="match status" value="1"/>
</dbReference>
<evidence type="ECO:0000313" key="4">
    <source>
        <dbReference type="EMBL" id="CDM70395.1"/>
    </source>
</evidence>
<name>W6SKJ4_9CLOT</name>
<feature type="domain" description="N-acetyltransferase" evidence="3">
    <location>
        <begin position="2"/>
        <end position="161"/>
    </location>
</feature>
<dbReference type="PANTHER" id="PTHR43420">
    <property type="entry name" value="ACETYLTRANSFERASE"/>
    <property type="match status" value="1"/>
</dbReference>
<dbReference type="Gene3D" id="3.40.630.30">
    <property type="match status" value="1"/>
</dbReference>
<reference evidence="4 5" key="1">
    <citation type="submission" date="2013-11" db="EMBL/GenBank/DDBJ databases">
        <title>Complete genome sequence of Clostridum sp. M2/40.</title>
        <authorList>
            <person name="Wibberg D."/>
            <person name="Puehler A."/>
            <person name="Schlueter A."/>
        </authorList>
    </citation>
    <scope>NUCLEOTIDE SEQUENCE [LARGE SCALE GENOMIC DNA]</scope>
    <source>
        <strain evidence="5">M2/40</strain>
    </source>
</reference>
<evidence type="ECO:0000256" key="1">
    <source>
        <dbReference type="ARBA" id="ARBA00022679"/>
    </source>
</evidence>
<dbReference type="PROSITE" id="PS51186">
    <property type="entry name" value="GNAT"/>
    <property type="match status" value="1"/>
</dbReference>
<protein>
    <submittedName>
        <fullName evidence="4">Acetyltransferase (GNAT) family</fullName>
    </submittedName>
</protein>